<evidence type="ECO:0008006" key="3">
    <source>
        <dbReference type="Google" id="ProtNLM"/>
    </source>
</evidence>
<gene>
    <name evidence="1" type="ORF">ECRASSUSDP1_LOCUS17895</name>
</gene>
<evidence type="ECO:0000313" key="1">
    <source>
        <dbReference type="EMBL" id="CAI2376525.1"/>
    </source>
</evidence>
<evidence type="ECO:0000313" key="2">
    <source>
        <dbReference type="Proteomes" id="UP001295684"/>
    </source>
</evidence>
<dbReference type="Gene3D" id="3.10.280.10">
    <property type="entry name" value="Mitochondrial glycoprotein"/>
    <property type="match status" value="1"/>
</dbReference>
<dbReference type="Pfam" id="PF02330">
    <property type="entry name" value="MAM33"/>
    <property type="match status" value="1"/>
</dbReference>
<dbReference type="EMBL" id="CAMPGE010018087">
    <property type="protein sequence ID" value="CAI2376525.1"/>
    <property type="molecule type" value="Genomic_DNA"/>
</dbReference>
<dbReference type="Proteomes" id="UP001295684">
    <property type="component" value="Unassembled WGS sequence"/>
</dbReference>
<comment type="caution">
    <text evidence="1">The sequence shown here is derived from an EMBL/GenBank/DDBJ whole genome shotgun (WGS) entry which is preliminary data.</text>
</comment>
<dbReference type="InterPro" id="IPR036561">
    <property type="entry name" value="MAM33_sf"/>
</dbReference>
<sequence length="236" mass="27435">MFARISTKRLAKAIRSSIRPGRLYPIAHRPFSNLIDTNNLLEAFGKEFEFERDNYEAVAEKADFLRTKGFEFHETNDGTNMILSKQFEDKTMEICFKSRLPGFESEGYDLSDEEDDLNEASYTDFTVYISKDNKGIIYECTCLNTEVSITQVLFSNDIKSFKNIPTYHKEEEVYLGPDFVSLPESIQKHMSNFLINSGIDQETVAFVEVMSLDKEQRLYMKWLTDLERFVKSPKII</sequence>
<accession>A0AAD1XQ86</accession>
<organism evidence="1 2">
    <name type="scientific">Euplotes crassus</name>
    <dbReference type="NCBI Taxonomy" id="5936"/>
    <lineage>
        <taxon>Eukaryota</taxon>
        <taxon>Sar</taxon>
        <taxon>Alveolata</taxon>
        <taxon>Ciliophora</taxon>
        <taxon>Intramacronucleata</taxon>
        <taxon>Spirotrichea</taxon>
        <taxon>Hypotrichia</taxon>
        <taxon>Euplotida</taxon>
        <taxon>Euplotidae</taxon>
        <taxon>Moneuplotes</taxon>
    </lineage>
</organism>
<reference evidence="1" key="1">
    <citation type="submission" date="2023-07" db="EMBL/GenBank/DDBJ databases">
        <authorList>
            <consortium name="AG Swart"/>
            <person name="Singh M."/>
            <person name="Singh A."/>
            <person name="Seah K."/>
            <person name="Emmerich C."/>
        </authorList>
    </citation>
    <scope>NUCLEOTIDE SEQUENCE</scope>
    <source>
        <strain evidence="1">DP1</strain>
    </source>
</reference>
<dbReference type="InterPro" id="IPR003428">
    <property type="entry name" value="MAM33"/>
</dbReference>
<dbReference type="PANTHER" id="PTHR10826">
    <property type="entry name" value="COMPLEMENT COMPONENT 1"/>
    <property type="match status" value="1"/>
</dbReference>
<keyword evidence="2" id="KW-1185">Reference proteome</keyword>
<protein>
    <recommendedName>
        <fullName evidence="3">Mitochondrial acidic protein MAM33</fullName>
    </recommendedName>
</protein>
<name>A0AAD1XQ86_EUPCR</name>
<dbReference type="SUPFAM" id="SSF54529">
    <property type="entry name" value="Mitochondrial glycoprotein MAM33-like"/>
    <property type="match status" value="1"/>
</dbReference>
<dbReference type="PANTHER" id="PTHR10826:SF1">
    <property type="entry name" value="COMPLEMENT COMPONENT 1 Q SUBCOMPONENT-BINDING PROTEIN, MITOCHONDRIAL"/>
    <property type="match status" value="1"/>
</dbReference>
<dbReference type="AlphaFoldDB" id="A0AAD1XQ86"/>
<dbReference type="GO" id="GO:0005759">
    <property type="term" value="C:mitochondrial matrix"/>
    <property type="evidence" value="ECO:0007669"/>
    <property type="project" value="InterPro"/>
</dbReference>
<proteinExistence type="predicted"/>